<keyword evidence="3" id="KW-1185">Reference proteome</keyword>
<sequence length="193" mass="20840">MAAAPSRLATVDAHITLQNPNLGSFEVVSVQKDAAAGFPLVQPVQLGNKEPQMGNKEPQTGNLSNVPKKSNLGSSLGATAAETNSGNHGLGNLNASPSFAQILYSGHNASNTKGVDQDATIAPESSKPSIKERILERRIRIGVRLQWGGKSYGQMWQRKLWRLRIGLSIAIRRVRLSCMLTANEIPCMRSIEI</sequence>
<organism evidence="2 3">
    <name type="scientific">Trema orientale</name>
    <name type="common">Charcoal tree</name>
    <name type="synonym">Celtis orientalis</name>
    <dbReference type="NCBI Taxonomy" id="63057"/>
    <lineage>
        <taxon>Eukaryota</taxon>
        <taxon>Viridiplantae</taxon>
        <taxon>Streptophyta</taxon>
        <taxon>Embryophyta</taxon>
        <taxon>Tracheophyta</taxon>
        <taxon>Spermatophyta</taxon>
        <taxon>Magnoliopsida</taxon>
        <taxon>eudicotyledons</taxon>
        <taxon>Gunneridae</taxon>
        <taxon>Pentapetalae</taxon>
        <taxon>rosids</taxon>
        <taxon>fabids</taxon>
        <taxon>Rosales</taxon>
        <taxon>Cannabaceae</taxon>
        <taxon>Trema</taxon>
    </lineage>
</organism>
<feature type="region of interest" description="Disordered" evidence="1">
    <location>
        <begin position="46"/>
        <end position="89"/>
    </location>
</feature>
<evidence type="ECO:0000256" key="1">
    <source>
        <dbReference type="SAM" id="MobiDB-lite"/>
    </source>
</evidence>
<reference evidence="3" key="1">
    <citation type="submission" date="2016-06" db="EMBL/GenBank/DDBJ databases">
        <title>Parallel loss of symbiosis genes in relatives of nitrogen-fixing non-legume Parasponia.</title>
        <authorList>
            <person name="Van Velzen R."/>
            <person name="Holmer R."/>
            <person name="Bu F."/>
            <person name="Rutten L."/>
            <person name="Van Zeijl A."/>
            <person name="Liu W."/>
            <person name="Santuari L."/>
            <person name="Cao Q."/>
            <person name="Sharma T."/>
            <person name="Shen D."/>
            <person name="Roswanjaya Y."/>
            <person name="Wardhani T."/>
            <person name="Kalhor M.S."/>
            <person name="Jansen J."/>
            <person name="Van den Hoogen J."/>
            <person name="Gungor B."/>
            <person name="Hartog M."/>
            <person name="Hontelez J."/>
            <person name="Verver J."/>
            <person name="Yang W.-C."/>
            <person name="Schijlen E."/>
            <person name="Repin R."/>
            <person name="Schilthuizen M."/>
            <person name="Schranz E."/>
            <person name="Heidstra R."/>
            <person name="Miyata K."/>
            <person name="Fedorova E."/>
            <person name="Kohlen W."/>
            <person name="Bisseling T."/>
            <person name="Smit S."/>
            <person name="Geurts R."/>
        </authorList>
    </citation>
    <scope>NUCLEOTIDE SEQUENCE [LARGE SCALE GENOMIC DNA]</scope>
    <source>
        <strain evidence="3">cv. RG33-2</strain>
    </source>
</reference>
<dbReference type="AlphaFoldDB" id="A0A2P5CN94"/>
<feature type="compositionally biased region" description="Polar residues" evidence="1">
    <location>
        <begin position="57"/>
        <end position="89"/>
    </location>
</feature>
<comment type="caution">
    <text evidence="2">The sequence shown here is derived from an EMBL/GenBank/DDBJ whole genome shotgun (WGS) entry which is preliminary data.</text>
</comment>
<dbReference type="EMBL" id="JXTC01000346">
    <property type="protein sequence ID" value="PON62530.1"/>
    <property type="molecule type" value="Genomic_DNA"/>
</dbReference>
<gene>
    <name evidence="2" type="ORF">TorRG33x02_279040</name>
</gene>
<protein>
    <submittedName>
        <fullName evidence="2">Uncharacterized protein</fullName>
    </submittedName>
</protein>
<name>A0A2P5CN94_TREOI</name>
<proteinExistence type="predicted"/>
<dbReference type="Proteomes" id="UP000237000">
    <property type="component" value="Unassembled WGS sequence"/>
</dbReference>
<evidence type="ECO:0000313" key="3">
    <source>
        <dbReference type="Proteomes" id="UP000237000"/>
    </source>
</evidence>
<accession>A0A2P5CN94</accession>
<dbReference type="InParanoid" id="A0A2P5CN94"/>
<evidence type="ECO:0000313" key="2">
    <source>
        <dbReference type="EMBL" id="PON62530.1"/>
    </source>
</evidence>